<dbReference type="RefSeq" id="WP_390232204.1">
    <property type="nucleotide sequence ID" value="NZ_JBHSCN010000022.1"/>
</dbReference>
<feature type="region of interest" description="Disordered" evidence="1">
    <location>
        <begin position="53"/>
        <end position="75"/>
    </location>
</feature>
<reference evidence="4" key="1">
    <citation type="journal article" date="2019" name="Int. J. Syst. Evol. Microbiol.">
        <title>The Global Catalogue of Microorganisms (GCM) 10K type strain sequencing project: providing services to taxonomists for standard genome sequencing and annotation.</title>
        <authorList>
            <consortium name="The Broad Institute Genomics Platform"/>
            <consortium name="The Broad Institute Genome Sequencing Center for Infectious Disease"/>
            <person name="Wu L."/>
            <person name="Ma J."/>
        </authorList>
    </citation>
    <scope>NUCLEOTIDE SEQUENCE [LARGE SCALE GENOMIC DNA]</scope>
    <source>
        <strain evidence="4">CGMCC 1.10363</strain>
    </source>
</reference>
<dbReference type="InterPro" id="IPR023346">
    <property type="entry name" value="Lysozyme-like_dom_sf"/>
</dbReference>
<name>A0ABV8QCL3_9MICO</name>
<dbReference type="Pfam" id="PF13406">
    <property type="entry name" value="SLT_2"/>
    <property type="match status" value="1"/>
</dbReference>
<gene>
    <name evidence="3" type="ORF">ACFOYW_17750</name>
</gene>
<dbReference type="PANTHER" id="PTHR30163:SF8">
    <property type="entry name" value="LYTIC MUREIN TRANSGLYCOSYLASE"/>
    <property type="match status" value="1"/>
</dbReference>
<dbReference type="CDD" id="cd13399">
    <property type="entry name" value="Slt35-like"/>
    <property type="match status" value="1"/>
</dbReference>
<protein>
    <submittedName>
        <fullName evidence="3">Lytic transglycosylase domain-containing protein</fullName>
    </submittedName>
</protein>
<evidence type="ECO:0000256" key="1">
    <source>
        <dbReference type="SAM" id="MobiDB-lite"/>
    </source>
</evidence>
<evidence type="ECO:0000259" key="2">
    <source>
        <dbReference type="Pfam" id="PF13406"/>
    </source>
</evidence>
<dbReference type="Proteomes" id="UP001595900">
    <property type="component" value="Unassembled WGS sequence"/>
</dbReference>
<feature type="domain" description="Transglycosylase SLT" evidence="2">
    <location>
        <begin position="179"/>
        <end position="230"/>
    </location>
</feature>
<dbReference type="SUPFAM" id="SSF53955">
    <property type="entry name" value="Lysozyme-like"/>
    <property type="match status" value="1"/>
</dbReference>
<evidence type="ECO:0000313" key="4">
    <source>
        <dbReference type="Proteomes" id="UP001595900"/>
    </source>
</evidence>
<sequence>MILAATAVVLAGLAGWVLTRPALGVGAEGAPAIAVAPAALLARAEAGEGLPAVGVGTQSGAPDATTPTPTATPTTAVNPMVPVAVAPSWAARIASATGIPLVAVTAYADATLREGQSDPGCALSWNTLAGIGEVESGQGTHGGARLEADGEDSAAILGPALNGSGSTTKAANMDPAVDGSGAWARAVGPLQFLPSTWQQWGADGNGDGIRDPSNIFDAARAAADYLCSSGQSLTTGPGWSAAVLSYNHETSYVNAVRDAANRYAEEADS</sequence>
<dbReference type="Gene3D" id="1.10.530.10">
    <property type="match status" value="1"/>
</dbReference>
<keyword evidence="4" id="KW-1185">Reference proteome</keyword>
<dbReference type="EMBL" id="JBHSCN010000022">
    <property type="protein sequence ID" value="MFC4245217.1"/>
    <property type="molecule type" value="Genomic_DNA"/>
</dbReference>
<dbReference type="InterPro" id="IPR043426">
    <property type="entry name" value="MltB-like"/>
</dbReference>
<dbReference type="InterPro" id="IPR031304">
    <property type="entry name" value="SLT_2"/>
</dbReference>
<proteinExistence type="predicted"/>
<dbReference type="PANTHER" id="PTHR30163">
    <property type="entry name" value="MEMBRANE-BOUND LYTIC MUREIN TRANSGLYCOSYLASE B"/>
    <property type="match status" value="1"/>
</dbReference>
<comment type="caution">
    <text evidence="3">The sequence shown here is derived from an EMBL/GenBank/DDBJ whole genome shotgun (WGS) entry which is preliminary data.</text>
</comment>
<feature type="compositionally biased region" description="Low complexity" evidence="1">
    <location>
        <begin position="61"/>
        <end position="75"/>
    </location>
</feature>
<evidence type="ECO:0000313" key="3">
    <source>
        <dbReference type="EMBL" id="MFC4245217.1"/>
    </source>
</evidence>
<organism evidence="3 4">
    <name type="scientific">Gryllotalpicola reticulitermitis</name>
    <dbReference type="NCBI Taxonomy" id="1184153"/>
    <lineage>
        <taxon>Bacteria</taxon>
        <taxon>Bacillati</taxon>
        <taxon>Actinomycetota</taxon>
        <taxon>Actinomycetes</taxon>
        <taxon>Micrococcales</taxon>
        <taxon>Microbacteriaceae</taxon>
        <taxon>Gryllotalpicola</taxon>
    </lineage>
</organism>
<accession>A0ABV8QCL3</accession>